<evidence type="ECO:0000313" key="14">
    <source>
        <dbReference type="Proteomes" id="UP000502823"/>
    </source>
</evidence>
<evidence type="ECO:0000256" key="9">
    <source>
        <dbReference type="ARBA" id="ARBA00023264"/>
    </source>
</evidence>
<evidence type="ECO:0000256" key="8">
    <source>
        <dbReference type="ARBA" id="ARBA00023209"/>
    </source>
</evidence>
<comment type="caution">
    <text evidence="13">The sequence shown here is derived from an EMBL/GenBank/DDBJ whole genome shotgun (WGS) entry which is preliminary data.</text>
</comment>
<name>A0A6L2PK13_COPFO</name>
<evidence type="ECO:0000256" key="1">
    <source>
        <dbReference type="ARBA" id="ARBA00003537"/>
    </source>
</evidence>
<sequence length="580" mass="65763">MELFRRLSVILQKPEMVAPDQEAAVSHEKQNIPKALADEFDNLGLVWLHTFAPCFALDGKKITVIHEPTIFYKTVMEKCRTAKQRITLASLYLGTSHLEEQLVAAIGESLRRSGDQLKVKVLLDYTRGSRGKHNSCHMLQPLLAQYPDLCQVVSLYHTPALRGILRSLMPQRYNEVIGLQHMKVYLFDNSLLISGANLSNDYFTNRQDRYMLIEDCGPLADFYDSLVSRVSEFSLQLGEGDKVQLDASWKWHPYDGNREEFKSAARERVWSLYKSAMSQQESFSKSGDTWIFPLVEMGQLGFHQDSWVTTQLFETALPGSVIHLATGYFNLTREYTASVISHSAATYNILMAHPTANGFLGARGPAGGIPAGYTLVASEFFKRVQASGQEDRIQMAEFQKQGWTYHAKGLWYTLPGQHLPILTFIGSPNFGCRSVSRDLETQIAIVTKNPQLQQSLLEERERLYASSTPFNSHTLSKPDRKHTPLVLSVWSLFRGKKRHCIISEFYASNIDGISAESETPVYPLCCAGFQIYIQYFQTKAPTVRVCNKICCWHNKQNEMISENIHWSNAVQHAFSHKVVI</sequence>
<keyword evidence="14" id="KW-1185">Reference proteome</keyword>
<evidence type="ECO:0000256" key="5">
    <source>
        <dbReference type="ARBA" id="ARBA00022679"/>
    </source>
</evidence>
<dbReference type="AlphaFoldDB" id="A0A6L2PK13"/>
<feature type="domain" description="PLD phosphodiesterase" evidence="12">
    <location>
        <begin position="176"/>
        <end position="202"/>
    </location>
</feature>
<keyword evidence="11" id="KW-0547">Nucleotide-binding</keyword>
<dbReference type="GO" id="GO:0005739">
    <property type="term" value="C:mitochondrion"/>
    <property type="evidence" value="ECO:0007669"/>
    <property type="project" value="UniProtKB-SubCell"/>
</dbReference>
<organism evidence="13 14">
    <name type="scientific">Coptotermes formosanus</name>
    <name type="common">Formosan subterranean termite</name>
    <dbReference type="NCBI Taxonomy" id="36987"/>
    <lineage>
        <taxon>Eukaryota</taxon>
        <taxon>Metazoa</taxon>
        <taxon>Ecdysozoa</taxon>
        <taxon>Arthropoda</taxon>
        <taxon>Hexapoda</taxon>
        <taxon>Insecta</taxon>
        <taxon>Pterygota</taxon>
        <taxon>Neoptera</taxon>
        <taxon>Polyneoptera</taxon>
        <taxon>Dictyoptera</taxon>
        <taxon>Blattodea</taxon>
        <taxon>Blattoidea</taxon>
        <taxon>Termitoidae</taxon>
        <taxon>Rhinotermitidae</taxon>
        <taxon>Coptotermes</taxon>
    </lineage>
</organism>
<dbReference type="EC" id="2.7.8.5" evidence="11"/>
<evidence type="ECO:0000256" key="6">
    <source>
        <dbReference type="ARBA" id="ARBA00022737"/>
    </source>
</evidence>
<dbReference type="EMBL" id="BLKM01000389">
    <property type="protein sequence ID" value="GFG32879.1"/>
    <property type="molecule type" value="Genomic_DNA"/>
</dbReference>
<dbReference type="InterPro" id="IPR001736">
    <property type="entry name" value="PLipase_D/transphosphatidylase"/>
</dbReference>
<evidence type="ECO:0000313" key="13">
    <source>
        <dbReference type="EMBL" id="GFG32879.1"/>
    </source>
</evidence>
<comment type="function">
    <text evidence="1 11">Functions in the biosynthesis of the anionic phospholipids phosphatidylglycerol and cardiolipin.</text>
</comment>
<keyword evidence="5 11" id="KW-0808">Transferase</keyword>
<evidence type="ECO:0000256" key="4">
    <source>
        <dbReference type="ARBA" id="ARBA00022516"/>
    </source>
</evidence>
<dbReference type="PANTHER" id="PTHR12586:SF1">
    <property type="entry name" value="CDP-DIACYLGLYCEROL--GLYCEROL-3-PHOSPHATE 3-PHOSPHATIDYLTRANSFERASE, MITOCHONDRIAL"/>
    <property type="match status" value="1"/>
</dbReference>
<evidence type="ECO:0000256" key="10">
    <source>
        <dbReference type="ARBA" id="ARBA00048586"/>
    </source>
</evidence>
<reference evidence="14" key="1">
    <citation type="submission" date="2020-01" db="EMBL/GenBank/DDBJ databases">
        <title>Draft genome sequence of the Termite Coptotermes fromosanus.</title>
        <authorList>
            <person name="Itakura S."/>
            <person name="Yosikawa Y."/>
            <person name="Umezawa K."/>
        </authorList>
    </citation>
    <scope>NUCLEOTIDE SEQUENCE [LARGE SCALE GENOMIC DNA]</scope>
</reference>
<dbReference type="CDD" id="cd09135">
    <property type="entry name" value="PLDc_PGS1_euk_1"/>
    <property type="match status" value="1"/>
</dbReference>
<evidence type="ECO:0000256" key="7">
    <source>
        <dbReference type="ARBA" id="ARBA00023098"/>
    </source>
</evidence>
<keyword evidence="7 11" id="KW-0443">Lipid metabolism</keyword>
<dbReference type="GO" id="GO:0008444">
    <property type="term" value="F:CDP-diacylglycerol-glycerol-3-phosphate 3-phosphatidyltransferase activity"/>
    <property type="evidence" value="ECO:0007669"/>
    <property type="project" value="UniProtKB-EC"/>
</dbReference>
<keyword evidence="4 11" id="KW-0444">Lipid biosynthesis</keyword>
<dbReference type="GO" id="GO:0005524">
    <property type="term" value="F:ATP binding"/>
    <property type="evidence" value="ECO:0007669"/>
    <property type="project" value="UniProtKB-KW"/>
</dbReference>
<dbReference type="FunCoup" id="A0A6L2PK13">
    <property type="interactions" value="1384"/>
</dbReference>
<dbReference type="Proteomes" id="UP000502823">
    <property type="component" value="Unassembled WGS sequence"/>
</dbReference>
<evidence type="ECO:0000256" key="11">
    <source>
        <dbReference type="RuleBase" id="RU365024"/>
    </source>
</evidence>
<dbReference type="PANTHER" id="PTHR12586">
    <property type="entry name" value="CDP-DIACYLGLYCEROL--SERINE O-PHOSPHATIDYLTRANSFERASE"/>
    <property type="match status" value="1"/>
</dbReference>
<comment type="catalytic activity">
    <reaction evidence="10 11">
        <text>a CDP-1,2-diacyl-sn-glycerol + sn-glycerol 3-phosphate = a 1,2-diacyl-sn-glycero-3-phospho-(1'-sn-glycero-3'-phosphate) + CMP + H(+)</text>
        <dbReference type="Rhea" id="RHEA:12593"/>
        <dbReference type="ChEBI" id="CHEBI:15378"/>
        <dbReference type="ChEBI" id="CHEBI:57597"/>
        <dbReference type="ChEBI" id="CHEBI:58332"/>
        <dbReference type="ChEBI" id="CHEBI:60110"/>
        <dbReference type="ChEBI" id="CHEBI:60377"/>
        <dbReference type="EC" id="2.7.8.5"/>
    </reaction>
</comment>
<keyword evidence="11" id="KW-0067">ATP-binding</keyword>
<dbReference type="UniPathway" id="UPA00084">
    <property type="reaction ID" value="UER00503"/>
</dbReference>
<evidence type="ECO:0000256" key="2">
    <source>
        <dbReference type="ARBA" id="ARBA00005042"/>
    </source>
</evidence>
<evidence type="ECO:0000259" key="12">
    <source>
        <dbReference type="PROSITE" id="PS50035"/>
    </source>
</evidence>
<dbReference type="InterPro" id="IPR016270">
    <property type="entry name" value="PGS1"/>
</dbReference>
<dbReference type="CDD" id="cd09137">
    <property type="entry name" value="PLDc_PGS1_euk_2"/>
    <property type="match status" value="1"/>
</dbReference>
<dbReference type="OrthoDB" id="10250191at2759"/>
<keyword evidence="11" id="KW-0496">Mitochondrion</keyword>
<accession>A0A6L2PK13</accession>
<keyword evidence="9 11" id="KW-1208">Phospholipid metabolism</keyword>
<comment type="pathway">
    <text evidence="2 11">Phospholipid metabolism; phosphatidylglycerol biosynthesis; phosphatidylglycerol from CDP-diacylglycerol: step 1/2.</text>
</comment>
<keyword evidence="6" id="KW-0677">Repeat</keyword>
<gene>
    <name evidence="13" type="ORF">Cfor_06362</name>
</gene>
<evidence type="ECO:0000256" key="3">
    <source>
        <dbReference type="ARBA" id="ARBA00010682"/>
    </source>
</evidence>
<dbReference type="Gene3D" id="3.30.870.10">
    <property type="entry name" value="Endonuclease Chain A"/>
    <property type="match status" value="2"/>
</dbReference>
<dbReference type="SUPFAM" id="SSF56024">
    <property type="entry name" value="Phospholipase D/nuclease"/>
    <property type="match status" value="1"/>
</dbReference>
<protein>
    <recommendedName>
        <fullName evidence="11">CDP-diacylglycerol--glycerol-3-phosphate 3-phosphatidyltransferase</fullName>
        <ecNumber evidence="11">2.7.8.5</ecNumber>
    </recommendedName>
</protein>
<comment type="subcellular location">
    <subcellularLocation>
        <location evidence="11">Mitochondrion</location>
    </subcellularLocation>
</comment>
<proteinExistence type="inferred from homology"/>
<dbReference type="PROSITE" id="PS50035">
    <property type="entry name" value="PLD"/>
    <property type="match status" value="1"/>
</dbReference>
<comment type="similarity">
    <text evidence="3 11">Belongs to the CDP-alcohol phosphatidyltransferase class-II family.</text>
</comment>
<dbReference type="InParanoid" id="A0A6L2PK13"/>
<dbReference type="GO" id="GO:0032049">
    <property type="term" value="P:cardiolipin biosynthetic process"/>
    <property type="evidence" value="ECO:0007669"/>
    <property type="project" value="InterPro"/>
</dbReference>
<keyword evidence="8 11" id="KW-0594">Phospholipid biosynthesis</keyword>